<dbReference type="Gene3D" id="1.10.630.10">
    <property type="entry name" value="Cytochrome P450"/>
    <property type="match status" value="1"/>
</dbReference>
<gene>
    <name evidence="5" type="ORF">PG986_010262</name>
</gene>
<evidence type="ECO:0008006" key="7">
    <source>
        <dbReference type="Google" id="ProtNLM"/>
    </source>
</evidence>
<dbReference type="GeneID" id="92079546"/>
<dbReference type="InterPro" id="IPR001128">
    <property type="entry name" value="Cyt_P450"/>
</dbReference>
<organism evidence="5 6">
    <name type="scientific">Apiospora aurea</name>
    <dbReference type="NCBI Taxonomy" id="335848"/>
    <lineage>
        <taxon>Eukaryota</taxon>
        <taxon>Fungi</taxon>
        <taxon>Dikarya</taxon>
        <taxon>Ascomycota</taxon>
        <taxon>Pezizomycotina</taxon>
        <taxon>Sordariomycetes</taxon>
        <taxon>Xylariomycetidae</taxon>
        <taxon>Amphisphaeriales</taxon>
        <taxon>Apiosporaceae</taxon>
        <taxon>Apiospora</taxon>
    </lineage>
</organism>
<dbReference type="SUPFAM" id="SSF48264">
    <property type="entry name" value="Cytochrome P450"/>
    <property type="match status" value="1"/>
</dbReference>
<dbReference type="InterPro" id="IPR036396">
    <property type="entry name" value="Cyt_P450_sf"/>
</dbReference>
<evidence type="ECO:0000256" key="2">
    <source>
        <dbReference type="ARBA" id="ARBA00022617"/>
    </source>
</evidence>
<dbReference type="PANTHER" id="PTHR24305">
    <property type="entry name" value="CYTOCHROME P450"/>
    <property type="match status" value="1"/>
</dbReference>
<dbReference type="PRINTS" id="PR00463">
    <property type="entry name" value="EP450I"/>
</dbReference>
<evidence type="ECO:0000256" key="1">
    <source>
        <dbReference type="ARBA" id="ARBA00010617"/>
    </source>
</evidence>
<dbReference type="Proteomes" id="UP001391051">
    <property type="component" value="Unassembled WGS sequence"/>
</dbReference>
<keyword evidence="3" id="KW-0479">Metal-binding</keyword>
<dbReference type="InterPro" id="IPR050121">
    <property type="entry name" value="Cytochrome_P450_monoxygenase"/>
</dbReference>
<evidence type="ECO:0000256" key="3">
    <source>
        <dbReference type="ARBA" id="ARBA00022723"/>
    </source>
</evidence>
<keyword evidence="6" id="KW-1185">Reference proteome</keyword>
<accession>A0ABR1QBB3</accession>
<evidence type="ECO:0000313" key="5">
    <source>
        <dbReference type="EMBL" id="KAK7949376.1"/>
    </source>
</evidence>
<dbReference type="PRINTS" id="PR00385">
    <property type="entry name" value="P450"/>
</dbReference>
<comment type="caution">
    <text evidence="5">The sequence shown here is derived from an EMBL/GenBank/DDBJ whole genome shotgun (WGS) entry which is preliminary data.</text>
</comment>
<sequence>MASFADASPATRGLSADETLGDLFGINFAGYDTSANTMAFAVLCMAAHPDVKAWVAEEVNLVTRACASREDWDYKVLFPQLKRCRAVMHETLRLFPPIPALPRITRTPAQTLPVGSGSRPTIALPAGTKVAANLRAMQTHPKYWSGDDADQWRPSRWIANPAPAGLPPTDELLAREELLMRSKCPGKKFSEVEVTAVMACLFQAHRLSMKRKYEGDSDGAVYQRFEKCVTDLDLNMLVRLRNADQVTLVCTEA</sequence>
<reference evidence="5 6" key="1">
    <citation type="submission" date="2023-01" db="EMBL/GenBank/DDBJ databases">
        <title>Analysis of 21 Apiospora genomes using comparative genomics revels a genus with tremendous synthesis potential of carbohydrate active enzymes and secondary metabolites.</title>
        <authorList>
            <person name="Sorensen T."/>
        </authorList>
    </citation>
    <scope>NUCLEOTIDE SEQUENCE [LARGE SCALE GENOMIC DNA]</scope>
    <source>
        <strain evidence="5 6">CBS 24483</strain>
    </source>
</reference>
<keyword evidence="2" id="KW-0349">Heme</keyword>
<comment type="similarity">
    <text evidence="1">Belongs to the cytochrome P450 family.</text>
</comment>
<dbReference type="PANTHER" id="PTHR24305:SF166">
    <property type="entry name" value="CYTOCHROME P450 12A4, MITOCHONDRIAL-RELATED"/>
    <property type="match status" value="1"/>
</dbReference>
<dbReference type="InterPro" id="IPR002401">
    <property type="entry name" value="Cyt_P450_E_grp-I"/>
</dbReference>
<keyword evidence="4" id="KW-0408">Iron</keyword>
<evidence type="ECO:0000256" key="4">
    <source>
        <dbReference type="ARBA" id="ARBA00023004"/>
    </source>
</evidence>
<name>A0ABR1QBB3_9PEZI</name>
<dbReference type="EMBL" id="JAQQWE010000006">
    <property type="protein sequence ID" value="KAK7949376.1"/>
    <property type="molecule type" value="Genomic_DNA"/>
</dbReference>
<evidence type="ECO:0000313" key="6">
    <source>
        <dbReference type="Proteomes" id="UP001391051"/>
    </source>
</evidence>
<protein>
    <recommendedName>
        <fullName evidence="7">Cytochrome P450</fullName>
    </recommendedName>
</protein>
<dbReference type="RefSeq" id="XP_066698882.1">
    <property type="nucleotide sequence ID" value="XM_066846484.1"/>
</dbReference>
<dbReference type="Pfam" id="PF00067">
    <property type="entry name" value="p450"/>
    <property type="match status" value="1"/>
</dbReference>
<proteinExistence type="inferred from homology"/>